<dbReference type="RefSeq" id="WP_052883817.1">
    <property type="nucleotide sequence ID" value="NZ_CP009961.1"/>
</dbReference>
<keyword evidence="1" id="KW-1133">Transmembrane helix</keyword>
<dbReference type="Proteomes" id="UP000067434">
    <property type="component" value="Chromosome"/>
</dbReference>
<feature type="transmembrane region" description="Helical" evidence="1">
    <location>
        <begin position="316"/>
        <end position="338"/>
    </location>
</feature>
<dbReference type="GeneID" id="25401125"/>
<gene>
    <name evidence="2" type="ORF">MA03_02800</name>
</gene>
<accession>A0A0F7FGV9</accession>
<reference evidence="2 3" key="1">
    <citation type="journal article" date="2015" name="Stand. Genomic Sci.">
        <title>Complete genome sequence of and proposal of Thermofilum uzonense sp. nov. a novel hyperthermophilic crenarchaeon and emended description of the genus Thermofilum.</title>
        <authorList>
            <person name="Toshchakov S.V."/>
            <person name="Korzhenkov A.A."/>
            <person name="Samarov N.I."/>
            <person name="Mazunin I.O."/>
            <person name="Mozhey O.I."/>
            <person name="Shmyr I.S."/>
            <person name="Derbikova K.S."/>
            <person name="Taranov E.A."/>
            <person name="Dominova I.N."/>
            <person name="Bonch-Osmolovskaya E.A."/>
            <person name="Patrushev M.V."/>
            <person name="Podosokorskaya O.A."/>
            <person name="Kublanov I.V."/>
        </authorList>
    </citation>
    <scope>NUCLEOTIDE SEQUENCE [LARGE SCALE GENOMIC DNA]</scope>
    <source>
        <strain evidence="2 3">1807-2</strain>
    </source>
</reference>
<evidence type="ECO:0000313" key="3">
    <source>
        <dbReference type="Proteomes" id="UP000067434"/>
    </source>
</evidence>
<dbReference type="KEGG" id="thf:MA03_02800"/>
<dbReference type="STRING" id="1550241.MA03_02800"/>
<dbReference type="HOGENOM" id="CLU_462825_0_0_2"/>
<dbReference type="EMBL" id="CP009961">
    <property type="protein sequence ID" value="AKG38414.1"/>
    <property type="molecule type" value="Genomic_DNA"/>
</dbReference>
<keyword evidence="1" id="KW-0472">Membrane</keyword>
<evidence type="ECO:0000256" key="1">
    <source>
        <dbReference type="SAM" id="Phobius"/>
    </source>
</evidence>
<sequence>MIPDLFLVSPLFSRGKSLREYEFNDLGLDGKLFLMDRGGLYRLSFNNKGKGELKNEKMSTENLREVGSLGVLLLSPSSEDVASFLGLVDYEFKSFLERSPKKNLLLESAFRIFLLDKLSITVENEDELRILEENLSKEHLLSNISYFCIDTEHQIRHLVPRPPDNGAVVRSLVNLAQEIALRFFNADADTGKFIDHFYRIINSLVMNQLIVYAYCGYRNGQLDTVNSLIRKFLIPRLNFAYYIDPNEKIFKLKKMLDLICDIYEHYAGMITGIEVSFEKLEDLLKGYDKLSGETGMLPPEGKLTIHFTRNYNITNIMYANIIAISYLYFAVGLLCYLIRVNILDIFSFFYNFVNMITQVNDIINCSILGLSILPPSEKVDYHELLFKIYDLKKLNELKNFCNKKLKVKEEEIKPEERGKFYNITELEYIKGRKIEININYLRNSSFATHGVLLTPPTRVDDRLLDEKFKYFLERCYILFNNLNNVIEREIPVLTEISQPHISYLGKLIESLAEYEEGGVLEKLKKLLQDAEDIQAHMNSLIEKIGKVRSAMHEIAGEPMPFASEINKIMKRIYIYIPEFFMLENQMIST</sequence>
<organism evidence="2 3">
    <name type="scientific">Infirmifilum uzonense</name>
    <dbReference type="NCBI Taxonomy" id="1550241"/>
    <lineage>
        <taxon>Archaea</taxon>
        <taxon>Thermoproteota</taxon>
        <taxon>Thermoprotei</taxon>
        <taxon>Thermofilales</taxon>
        <taxon>Thermofilaceae</taxon>
        <taxon>Infirmifilum</taxon>
    </lineage>
</organism>
<dbReference type="AlphaFoldDB" id="A0A0F7FGV9"/>
<evidence type="ECO:0000313" key="2">
    <source>
        <dbReference type="EMBL" id="AKG38414.1"/>
    </source>
</evidence>
<protein>
    <submittedName>
        <fullName evidence="2">Uncharacterized protein</fullName>
    </submittedName>
</protein>
<keyword evidence="1" id="KW-0812">Transmembrane</keyword>
<keyword evidence="3" id="KW-1185">Reference proteome</keyword>
<dbReference type="PATRIC" id="fig|1550241.5.peg.581"/>
<name>A0A0F7FGV9_9CREN</name>
<proteinExistence type="predicted"/>